<organism evidence="1 2">
    <name type="scientific">Nocardia brasiliensis (strain ATCC 700358 / HUJEG-1)</name>
    <dbReference type="NCBI Taxonomy" id="1133849"/>
    <lineage>
        <taxon>Bacteria</taxon>
        <taxon>Bacillati</taxon>
        <taxon>Actinomycetota</taxon>
        <taxon>Actinomycetes</taxon>
        <taxon>Mycobacteriales</taxon>
        <taxon>Nocardiaceae</taxon>
        <taxon>Nocardia</taxon>
    </lineage>
</organism>
<sequence length="96" mass="10526">MERLRDFHGVRADAHSDVDAPAQRLRIGAQGVEFHGSQIAVLDLGDTGLRDTENRRNLGLGPSYGLTEFLQVVTSNVSIQLCGRGRLGLWFGQFGM</sequence>
<dbReference type="Proteomes" id="UP000006304">
    <property type="component" value="Chromosome"/>
</dbReference>
<name>K0F8A6_NOCB7</name>
<dbReference type="EMBL" id="CP003876">
    <property type="protein sequence ID" value="AFU05625.1"/>
    <property type="molecule type" value="Genomic_DNA"/>
</dbReference>
<reference evidence="1 2" key="1">
    <citation type="journal article" date="2012" name="J. Bacteriol.">
        <title>Complete genome sequence of Nocardia brasiliensis HUJEG-1.</title>
        <authorList>
            <person name="Vera-Cabrera L."/>
            <person name="Ortiz-Lopez R."/>
            <person name="Elizondo-Gonzalez R."/>
            <person name="Perez-Maya A.A."/>
            <person name="Ocampo-Candiani J."/>
        </authorList>
    </citation>
    <scope>NUCLEOTIDE SEQUENCE [LARGE SCALE GENOMIC DNA]</scope>
    <source>
        <strain evidence="2">ATCC 700358</strain>
    </source>
</reference>
<proteinExistence type="predicted"/>
<dbReference type="AlphaFoldDB" id="K0F8A6"/>
<protein>
    <submittedName>
        <fullName evidence="1">Uncharacterized protein</fullName>
    </submittedName>
</protein>
<dbReference type="KEGG" id="nbr:O3I_038390"/>
<gene>
    <name evidence="1" type="ORF">O3I_038390</name>
</gene>
<evidence type="ECO:0000313" key="2">
    <source>
        <dbReference type="Proteomes" id="UP000006304"/>
    </source>
</evidence>
<dbReference type="HOGENOM" id="CLU_2356905_0_0_11"/>
<evidence type="ECO:0000313" key="1">
    <source>
        <dbReference type="EMBL" id="AFU05625.1"/>
    </source>
</evidence>
<accession>K0F8A6</accession>
<keyword evidence="2" id="KW-1185">Reference proteome</keyword>